<evidence type="ECO:0000256" key="2">
    <source>
        <dbReference type="ARBA" id="ARBA00022573"/>
    </source>
</evidence>
<comment type="similarity">
    <text evidence="4">Belongs to the CobB/CobQ family. CobQ subfamily.</text>
</comment>
<dbReference type="CDD" id="cd01750">
    <property type="entry name" value="GATase1_CobQ"/>
    <property type="match status" value="1"/>
</dbReference>
<dbReference type="SUPFAM" id="SSF52317">
    <property type="entry name" value="Class I glutamine amidotransferase-like"/>
    <property type="match status" value="1"/>
</dbReference>
<evidence type="ECO:0000256" key="1">
    <source>
        <dbReference type="ARBA" id="ARBA00004953"/>
    </source>
</evidence>
<comment type="pathway">
    <text evidence="1 4">Cofactor biosynthesis; adenosylcobalamin biosynthesis.</text>
</comment>
<dbReference type="NCBIfam" id="TIGR00313">
    <property type="entry name" value="cobQ"/>
    <property type="match status" value="1"/>
</dbReference>
<dbReference type="PANTHER" id="PTHR21343">
    <property type="entry name" value="DETHIOBIOTIN SYNTHETASE"/>
    <property type="match status" value="1"/>
</dbReference>
<name>A0AB33GUH2_9BACT</name>
<evidence type="ECO:0000313" key="8">
    <source>
        <dbReference type="Proteomes" id="UP000262712"/>
    </source>
</evidence>
<dbReference type="InterPro" id="IPR027417">
    <property type="entry name" value="P-loop_NTPase"/>
</dbReference>
<dbReference type="Pfam" id="PF01656">
    <property type="entry name" value="CbiA"/>
    <property type="match status" value="1"/>
</dbReference>
<accession>A0AB33GUH2</accession>
<dbReference type="Proteomes" id="UP000262712">
    <property type="component" value="Chromosome"/>
</dbReference>
<feature type="domain" description="CobQ/CobB/MinD/ParA nucleotide binding" evidence="5">
    <location>
        <begin position="7"/>
        <end position="228"/>
    </location>
</feature>
<dbReference type="InterPro" id="IPR029062">
    <property type="entry name" value="Class_I_gatase-like"/>
</dbReference>
<evidence type="ECO:0000313" key="7">
    <source>
        <dbReference type="EMBL" id="AXX93499.1"/>
    </source>
</evidence>
<dbReference type="InterPro" id="IPR004459">
    <property type="entry name" value="CobQ_synth"/>
</dbReference>
<gene>
    <name evidence="7" type="primary">cbiP</name>
    <name evidence="4" type="synonym">cobQ</name>
    <name evidence="7" type="ORF">AMOL_2560</name>
</gene>
<feature type="active site" description="Nucleophile" evidence="4">
    <location>
        <position position="330"/>
    </location>
</feature>
<proteinExistence type="inferred from homology"/>
<sequence length="466" mass="52961">MSKIKNISIFGTSSDAGKSTLTFVIGKILQEKGYKVAPFKAQNVSNNSKVCDDGSEIAIAQYFQSEVLGVKTSYHLNPVLLKSGRGSSASLIVEGKVVSNKDVREYYRDLDLLKPAVKRCYEYLDKRYDCIVSEGAGSPVELNLMHKDLSNIFIADYYNTKIILVANIEKGGVFASIYGCYNLLPKKLRDNVIGVIINKFRGDKTLFDEGVRIIQEDFKIPVLGVLDYIPFNLGFEDSASLQNFIQKKQNIKIKIGVIAYPTMSNYNDIEPLIADQEVFVEFVSSNIALDKFDLLILPGSKLVIKDLKWLKDTGLFENIKSFQKDIFVICGGYEMMFNTLNDKYALENDTAIIEKGFALIDDEVVFEKNKILKKSSYKIFGFDINGFEIHHGVSKKYPLEYENEKLKGTFIHGIFDNDEFRTDYFKSICDEYKGFIFKSYKESKVDEFVNKMKSQLDVKRILNSVL</sequence>
<dbReference type="AlphaFoldDB" id="A0AB33GUH2"/>
<evidence type="ECO:0000259" key="6">
    <source>
        <dbReference type="Pfam" id="PF07685"/>
    </source>
</evidence>
<organism evidence="7 8">
    <name type="scientific">Malaciobacter molluscorum LMG 25693</name>
    <dbReference type="NCBI Taxonomy" id="870501"/>
    <lineage>
        <taxon>Bacteria</taxon>
        <taxon>Pseudomonadati</taxon>
        <taxon>Campylobacterota</taxon>
        <taxon>Epsilonproteobacteria</taxon>
        <taxon>Campylobacterales</taxon>
        <taxon>Arcobacteraceae</taxon>
        <taxon>Malaciobacter</taxon>
    </lineage>
</organism>
<protein>
    <recommendedName>
        <fullName evidence="4">Cobyric acid synthase</fullName>
    </recommendedName>
</protein>
<feature type="domain" description="CobB/CobQ-like glutamine amidotransferase" evidence="6">
    <location>
        <begin position="254"/>
        <end position="419"/>
    </location>
</feature>
<dbReference type="HAMAP" id="MF_00028">
    <property type="entry name" value="CobQ"/>
    <property type="match status" value="1"/>
</dbReference>
<evidence type="ECO:0000259" key="5">
    <source>
        <dbReference type="Pfam" id="PF01656"/>
    </source>
</evidence>
<evidence type="ECO:0000256" key="4">
    <source>
        <dbReference type="HAMAP-Rule" id="MF_00028"/>
    </source>
</evidence>
<dbReference type="NCBIfam" id="NF001989">
    <property type="entry name" value="PRK00784.1"/>
    <property type="match status" value="1"/>
</dbReference>
<keyword evidence="7" id="KW-0436">Ligase</keyword>
<keyword evidence="2 4" id="KW-0169">Cobalamin biosynthesis</keyword>
<dbReference type="Gene3D" id="3.40.50.300">
    <property type="entry name" value="P-loop containing nucleotide triphosphate hydrolases"/>
    <property type="match status" value="1"/>
</dbReference>
<dbReference type="CDD" id="cd05389">
    <property type="entry name" value="CobQ_N"/>
    <property type="match status" value="1"/>
</dbReference>
<evidence type="ECO:0000256" key="3">
    <source>
        <dbReference type="ARBA" id="ARBA00022962"/>
    </source>
</evidence>
<comment type="function">
    <text evidence="4">Catalyzes amidations at positions B, D, E, and G on adenosylcobyrinic A,C-diamide. NH(2) groups are provided by glutamine, and one molecule of ATP is hydrogenolyzed for each amidation.</text>
</comment>
<dbReference type="GO" id="GO:0016874">
    <property type="term" value="F:ligase activity"/>
    <property type="evidence" value="ECO:0007669"/>
    <property type="project" value="UniProtKB-KW"/>
</dbReference>
<dbReference type="InterPro" id="IPR011698">
    <property type="entry name" value="GATase_3"/>
</dbReference>
<dbReference type="InterPro" id="IPR047045">
    <property type="entry name" value="CobQ_N"/>
</dbReference>
<dbReference type="RefSeq" id="WP_322862958.1">
    <property type="nucleotide sequence ID" value="NZ_CP032098.1"/>
</dbReference>
<dbReference type="SUPFAM" id="SSF52540">
    <property type="entry name" value="P-loop containing nucleoside triphosphate hydrolases"/>
    <property type="match status" value="1"/>
</dbReference>
<feature type="active site" evidence="4">
    <location>
        <position position="412"/>
    </location>
</feature>
<reference evidence="7 8" key="1">
    <citation type="submission" date="2018-08" db="EMBL/GenBank/DDBJ databases">
        <title>Complete genome of the Arcobacter molluscorum type strain LMG 25693.</title>
        <authorList>
            <person name="Miller W.G."/>
            <person name="Yee E."/>
            <person name="Bono J.L."/>
        </authorList>
    </citation>
    <scope>NUCLEOTIDE SEQUENCE [LARGE SCALE GENOMIC DNA]</scope>
    <source>
        <strain evidence="7 8">CECT 7696</strain>
    </source>
</reference>
<dbReference type="GO" id="GO:0015420">
    <property type="term" value="F:ABC-type vitamin B12 transporter activity"/>
    <property type="evidence" value="ECO:0007669"/>
    <property type="project" value="UniProtKB-UniRule"/>
</dbReference>
<dbReference type="GO" id="GO:0009236">
    <property type="term" value="P:cobalamin biosynthetic process"/>
    <property type="evidence" value="ECO:0007669"/>
    <property type="project" value="UniProtKB-UniRule"/>
</dbReference>
<dbReference type="EMBL" id="CP032098">
    <property type="protein sequence ID" value="AXX93499.1"/>
    <property type="molecule type" value="Genomic_DNA"/>
</dbReference>
<dbReference type="KEGG" id="amol:AMOL_2560"/>
<dbReference type="Pfam" id="PF07685">
    <property type="entry name" value="GATase_3"/>
    <property type="match status" value="1"/>
</dbReference>
<keyword evidence="3 4" id="KW-0315">Glutamine amidotransferase</keyword>
<dbReference type="InterPro" id="IPR033949">
    <property type="entry name" value="CobQ_GATase1"/>
</dbReference>
<dbReference type="Gene3D" id="3.40.50.880">
    <property type="match status" value="1"/>
</dbReference>
<dbReference type="PANTHER" id="PTHR21343:SF1">
    <property type="entry name" value="COBYRIC ACID SYNTHASE"/>
    <property type="match status" value="1"/>
</dbReference>
<dbReference type="InterPro" id="IPR002586">
    <property type="entry name" value="CobQ/CobB/MinD/ParA_Nub-bd_dom"/>
</dbReference>
<dbReference type="PROSITE" id="PS51274">
    <property type="entry name" value="GATASE_COBBQ"/>
    <property type="match status" value="1"/>
</dbReference>